<protein>
    <submittedName>
        <fullName evidence="2">Uncharacterized protein</fullName>
    </submittedName>
</protein>
<gene>
    <name evidence="2" type="ORF">FXV83_07920</name>
</gene>
<evidence type="ECO:0000313" key="3">
    <source>
        <dbReference type="Proteomes" id="UP000324797"/>
    </source>
</evidence>
<name>A0A5S4YUD3_9BRAD</name>
<dbReference type="AlphaFoldDB" id="A0A5S4YUD3"/>
<dbReference type="Proteomes" id="UP000324797">
    <property type="component" value="Unassembled WGS sequence"/>
</dbReference>
<sequence length="81" mass="8849">MSNANACSADQNGLLLFWNASLAIFECPRQMSALRRHKLTSGGKRSQVSNALSLAGILPMIAAATLLNSIRIKPRWQPRLT</sequence>
<dbReference type="RefSeq" id="WP_148738626.1">
    <property type="nucleotide sequence ID" value="NZ_VSTH01000021.1"/>
</dbReference>
<accession>A0A5S4YUD3</accession>
<keyword evidence="1" id="KW-0812">Transmembrane</keyword>
<feature type="transmembrane region" description="Helical" evidence="1">
    <location>
        <begin position="51"/>
        <end position="70"/>
    </location>
</feature>
<proteinExistence type="predicted"/>
<dbReference type="EMBL" id="VSTH01000021">
    <property type="protein sequence ID" value="TYO67117.1"/>
    <property type="molecule type" value="Genomic_DNA"/>
</dbReference>
<keyword evidence="3" id="KW-1185">Reference proteome</keyword>
<keyword evidence="1" id="KW-1133">Transmembrane helix</keyword>
<keyword evidence="1" id="KW-0472">Membrane</keyword>
<reference evidence="2 3" key="1">
    <citation type="submission" date="2019-08" db="EMBL/GenBank/DDBJ databases">
        <title>Bradyrhizobium hipponensis sp. nov., a rhizobium isolated from a Lupinus angustifolius root nodule in Tunisia.</title>
        <authorList>
            <person name="Off K."/>
            <person name="Rejili M."/>
            <person name="Mars M."/>
            <person name="Brachmann A."/>
            <person name="Marin M."/>
        </authorList>
    </citation>
    <scope>NUCLEOTIDE SEQUENCE [LARGE SCALE GENOMIC DNA]</scope>
    <source>
        <strain evidence="3">aSej3</strain>
    </source>
</reference>
<comment type="caution">
    <text evidence="2">The sequence shown here is derived from an EMBL/GenBank/DDBJ whole genome shotgun (WGS) entry which is preliminary data.</text>
</comment>
<evidence type="ECO:0000313" key="2">
    <source>
        <dbReference type="EMBL" id="TYO67117.1"/>
    </source>
</evidence>
<evidence type="ECO:0000256" key="1">
    <source>
        <dbReference type="SAM" id="Phobius"/>
    </source>
</evidence>
<organism evidence="2 3">
    <name type="scientific">Bradyrhizobium hipponense</name>
    <dbReference type="NCBI Taxonomy" id="2605638"/>
    <lineage>
        <taxon>Bacteria</taxon>
        <taxon>Pseudomonadati</taxon>
        <taxon>Pseudomonadota</taxon>
        <taxon>Alphaproteobacteria</taxon>
        <taxon>Hyphomicrobiales</taxon>
        <taxon>Nitrobacteraceae</taxon>
        <taxon>Bradyrhizobium</taxon>
    </lineage>
</organism>